<proteinExistence type="predicted"/>
<evidence type="ECO:0000313" key="1">
    <source>
        <dbReference type="EMBL" id="GBL74560.1"/>
    </source>
</evidence>
<dbReference type="AlphaFoldDB" id="A0A4Y2A4E8"/>
<comment type="caution">
    <text evidence="1">The sequence shown here is derived from an EMBL/GenBank/DDBJ whole genome shotgun (WGS) entry which is preliminary data.</text>
</comment>
<organism evidence="1 2">
    <name type="scientific">Araneus ventricosus</name>
    <name type="common">Orbweaver spider</name>
    <name type="synonym">Epeira ventricosa</name>
    <dbReference type="NCBI Taxonomy" id="182803"/>
    <lineage>
        <taxon>Eukaryota</taxon>
        <taxon>Metazoa</taxon>
        <taxon>Ecdysozoa</taxon>
        <taxon>Arthropoda</taxon>
        <taxon>Chelicerata</taxon>
        <taxon>Arachnida</taxon>
        <taxon>Araneae</taxon>
        <taxon>Araneomorphae</taxon>
        <taxon>Entelegynae</taxon>
        <taxon>Araneoidea</taxon>
        <taxon>Araneidae</taxon>
        <taxon>Araneus</taxon>
    </lineage>
</organism>
<dbReference type="EMBL" id="BGPR01000005">
    <property type="protein sequence ID" value="GBL74560.1"/>
    <property type="molecule type" value="Genomic_DNA"/>
</dbReference>
<protein>
    <submittedName>
        <fullName evidence="1">Uncharacterized protein</fullName>
    </submittedName>
</protein>
<accession>A0A4Y2A4E8</accession>
<evidence type="ECO:0000313" key="2">
    <source>
        <dbReference type="Proteomes" id="UP000499080"/>
    </source>
</evidence>
<keyword evidence="2" id="KW-1185">Reference proteome</keyword>
<sequence length="142" mass="15935">MLFPSAASDLKLELDVSHSAVIETISAEGKRVSKAIDCVTTEIGMGKVFSKRNTIVKVFTEKTPCNSILPSPYSYVSFLNALPFSYSASGLDFYFISRNSIFTFKVLGFKWKSNCGDFFFKKSYSYFTPYKDLLEGVCFEGK</sequence>
<name>A0A4Y2A4E8_ARAVE</name>
<gene>
    <name evidence="1" type="ORF">AVEN_235478_1</name>
</gene>
<reference evidence="1 2" key="1">
    <citation type="journal article" date="2019" name="Sci. Rep.">
        <title>Orb-weaving spider Araneus ventricosus genome elucidates the spidroin gene catalogue.</title>
        <authorList>
            <person name="Kono N."/>
            <person name="Nakamura H."/>
            <person name="Ohtoshi R."/>
            <person name="Moran D.A.P."/>
            <person name="Shinohara A."/>
            <person name="Yoshida Y."/>
            <person name="Fujiwara M."/>
            <person name="Mori M."/>
            <person name="Tomita M."/>
            <person name="Arakawa K."/>
        </authorList>
    </citation>
    <scope>NUCLEOTIDE SEQUENCE [LARGE SCALE GENOMIC DNA]</scope>
</reference>
<dbReference type="Proteomes" id="UP000499080">
    <property type="component" value="Unassembled WGS sequence"/>
</dbReference>